<dbReference type="InterPro" id="IPR051542">
    <property type="entry name" value="Hydrogenase_cytochrome"/>
</dbReference>
<dbReference type="Pfam" id="PF01292">
    <property type="entry name" value="Ni_hydr_CYTB"/>
    <property type="match status" value="1"/>
</dbReference>
<proteinExistence type="predicted"/>
<keyword evidence="3 6" id="KW-0812">Transmembrane</keyword>
<keyword evidence="9" id="KW-1185">Reference proteome</keyword>
<comment type="subcellular location">
    <subcellularLocation>
        <location evidence="1">Cell membrane</location>
        <topology evidence="1">Multi-pass membrane protein</topology>
    </subcellularLocation>
</comment>
<dbReference type="EMBL" id="FNAK01000001">
    <property type="protein sequence ID" value="SDD22572.1"/>
    <property type="molecule type" value="Genomic_DNA"/>
</dbReference>
<dbReference type="AlphaFoldDB" id="A0A1G6T0A9"/>
<dbReference type="InterPro" id="IPR016174">
    <property type="entry name" value="Di-haem_cyt_TM"/>
</dbReference>
<evidence type="ECO:0000256" key="3">
    <source>
        <dbReference type="ARBA" id="ARBA00022692"/>
    </source>
</evidence>
<feature type="transmembrane region" description="Helical" evidence="6">
    <location>
        <begin position="200"/>
        <end position="218"/>
    </location>
</feature>
<evidence type="ECO:0000313" key="8">
    <source>
        <dbReference type="EMBL" id="SDD22572.1"/>
    </source>
</evidence>
<dbReference type="Proteomes" id="UP000183685">
    <property type="component" value="Unassembled WGS sequence"/>
</dbReference>
<accession>A0A1G6T0A9</accession>
<feature type="transmembrane region" description="Helical" evidence="6">
    <location>
        <begin position="48"/>
        <end position="67"/>
    </location>
</feature>
<evidence type="ECO:0000256" key="6">
    <source>
        <dbReference type="SAM" id="Phobius"/>
    </source>
</evidence>
<keyword evidence="2" id="KW-1003">Cell membrane</keyword>
<reference evidence="8 9" key="1">
    <citation type="submission" date="2016-10" db="EMBL/GenBank/DDBJ databases">
        <authorList>
            <person name="de Groot N.N."/>
        </authorList>
    </citation>
    <scope>NUCLEOTIDE SEQUENCE [LARGE SCALE GENOMIC DNA]</scope>
    <source>
        <strain evidence="8 9">CGMCC 1.9109</strain>
    </source>
</reference>
<evidence type="ECO:0000256" key="4">
    <source>
        <dbReference type="ARBA" id="ARBA00022989"/>
    </source>
</evidence>
<evidence type="ECO:0000256" key="2">
    <source>
        <dbReference type="ARBA" id="ARBA00022475"/>
    </source>
</evidence>
<dbReference type="InterPro" id="IPR011577">
    <property type="entry name" value="Cyt_b561_bac/Ni-Hgenase"/>
</dbReference>
<organism evidence="8 9">
    <name type="scientific">Kordiimonas lacus</name>
    <dbReference type="NCBI Taxonomy" id="637679"/>
    <lineage>
        <taxon>Bacteria</taxon>
        <taxon>Pseudomonadati</taxon>
        <taxon>Pseudomonadota</taxon>
        <taxon>Alphaproteobacteria</taxon>
        <taxon>Kordiimonadales</taxon>
        <taxon>Kordiimonadaceae</taxon>
        <taxon>Kordiimonas</taxon>
    </lineage>
</organism>
<feature type="domain" description="Cytochrome b561 bacterial/Ni-hydrogenase" evidence="7">
    <location>
        <begin position="13"/>
        <end position="185"/>
    </location>
</feature>
<protein>
    <submittedName>
        <fullName evidence="8">Cytochrome b</fullName>
    </submittedName>
</protein>
<dbReference type="PANTHER" id="PTHR30485">
    <property type="entry name" value="NI/FE-HYDROGENASE 1 B-TYPE CYTOCHROME SUBUNIT"/>
    <property type="match status" value="1"/>
</dbReference>
<name>A0A1G6T0A9_9PROT</name>
<dbReference type="Gene3D" id="1.20.950.20">
    <property type="entry name" value="Transmembrane di-heme cytochromes, Chain C"/>
    <property type="match status" value="1"/>
</dbReference>
<dbReference type="RefSeq" id="WP_068309104.1">
    <property type="nucleotide sequence ID" value="NZ_FNAK01000001.1"/>
</dbReference>
<feature type="transmembrane region" description="Helical" evidence="6">
    <location>
        <begin position="154"/>
        <end position="172"/>
    </location>
</feature>
<dbReference type="GO" id="GO:0009055">
    <property type="term" value="F:electron transfer activity"/>
    <property type="evidence" value="ECO:0007669"/>
    <property type="project" value="InterPro"/>
</dbReference>
<dbReference type="SUPFAM" id="SSF81342">
    <property type="entry name" value="Transmembrane di-heme cytochromes"/>
    <property type="match status" value="1"/>
</dbReference>
<sequence>MRGDAPQEGVKIWDIALRLFHWALVVAFAFSAWSAFQDKFGIYANMHTYAGVCVLILVCWRILWGLAGSESARFTSFVRGPKAIMGYLKHGDAAKCPGHNPLGAWSVVLMLLLLLAQAVMGLFATDDMFFSGPLSDQAGDWAGRLTRWHKQTGLVLLALAGLHILVVLYYTLIKKAGLVRAMITGTKPAAKRAPKLASPWRALAILVPLAGTLWYLILG</sequence>
<feature type="transmembrane region" description="Helical" evidence="6">
    <location>
        <begin position="15"/>
        <end position="36"/>
    </location>
</feature>
<dbReference type="GO" id="GO:0022904">
    <property type="term" value="P:respiratory electron transport chain"/>
    <property type="evidence" value="ECO:0007669"/>
    <property type="project" value="InterPro"/>
</dbReference>
<dbReference type="GO" id="GO:0020037">
    <property type="term" value="F:heme binding"/>
    <property type="evidence" value="ECO:0007669"/>
    <property type="project" value="TreeGrafter"/>
</dbReference>
<evidence type="ECO:0000256" key="5">
    <source>
        <dbReference type="ARBA" id="ARBA00023136"/>
    </source>
</evidence>
<evidence type="ECO:0000256" key="1">
    <source>
        <dbReference type="ARBA" id="ARBA00004651"/>
    </source>
</evidence>
<feature type="transmembrane region" description="Helical" evidence="6">
    <location>
        <begin position="102"/>
        <end position="124"/>
    </location>
</feature>
<evidence type="ECO:0000313" key="9">
    <source>
        <dbReference type="Proteomes" id="UP000183685"/>
    </source>
</evidence>
<gene>
    <name evidence="8" type="ORF">SAMN04488071_0065</name>
</gene>
<dbReference type="PANTHER" id="PTHR30485:SF2">
    <property type="entry name" value="BLL0597 PROTEIN"/>
    <property type="match status" value="1"/>
</dbReference>
<dbReference type="STRING" id="637679.GCA_001550055_00823"/>
<keyword evidence="5 6" id="KW-0472">Membrane</keyword>
<dbReference type="OrthoDB" id="196472at2"/>
<keyword evidence="4 6" id="KW-1133">Transmembrane helix</keyword>
<dbReference type="GO" id="GO:0005886">
    <property type="term" value="C:plasma membrane"/>
    <property type="evidence" value="ECO:0007669"/>
    <property type="project" value="UniProtKB-SubCell"/>
</dbReference>
<evidence type="ECO:0000259" key="7">
    <source>
        <dbReference type="Pfam" id="PF01292"/>
    </source>
</evidence>